<dbReference type="InterPro" id="IPR007813">
    <property type="entry name" value="PilN"/>
</dbReference>
<gene>
    <name evidence="2" type="ORF">VR7878_02348</name>
</gene>
<evidence type="ECO:0000313" key="2">
    <source>
        <dbReference type="EMBL" id="SJN57502.1"/>
    </source>
</evidence>
<dbReference type="Proteomes" id="UP000188276">
    <property type="component" value="Unassembled WGS sequence"/>
</dbReference>
<feature type="transmembrane region" description="Helical" evidence="1">
    <location>
        <begin position="21"/>
        <end position="40"/>
    </location>
</feature>
<dbReference type="PANTHER" id="PTHR40278">
    <property type="entry name" value="DNA UTILIZATION PROTEIN HOFN"/>
    <property type="match status" value="1"/>
</dbReference>
<evidence type="ECO:0000313" key="3">
    <source>
        <dbReference type="Proteomes" id="UP000188276"/>
    </source>
</evidence>
<dbReference type="EMBL" id="FULE01000031">
    <property type="protein sequence ID" value="SJN57502.1"/>
    <property type="molecule type" value="Genomic_DNA"/>
</dbReference>
<dbReference type="RefSeq" id="WP_077336306.1">
    <property type="nucleotide sequence ID" value="NZ_FULE01000031.1"/>
</dbReference>
<accession>A0A1R4LLP2</accession>
<sequence>MLHELNLMDWRQSQSYRRKRLLYGLWLLGGCLWIAAQVIFFCRWHQQQTFWQQSEQRLNAQLSEQQKRLYAWQARQQHAQQNQRKLADAEQWIAHSQLPPRLMSVLASAISGGIYLEAIHLADRQAVIQGLSRHPTAMSRFIQRLRQTPSIQQLDILSVTDQTPDWGSEFNTFQLRLEIAAITATDWSPETIEADVAIESVATKPVATRGSVEKQDNHDAH</sequence>
<name>A0A1R4LLP2_VIBR1</name>
<keyword evidence="3" id="KW-1185">Reference proteome</keyword>
<dbReference type="Pfam" id="PF05137">
    <property type="entry name" value="PilN"/>
    <property type="match status" value="1"/>
</dbReference>
<keyword evidence="1" id="KW-0812">Transmembrane</keyword>
<dbReference type="InterPro" id="IPR052534">
    <property type="entry name" value="Extracell_DNA_Util/SecSys_Comp"/>
</dbReference>
<keyword evidence="1" id="KW-1133">Transmembrane helix</keyword>
<evidence type="ECO:0000256" key="1">
    <source>
        <dbReference type="SAM" id="Phobius"/>
    </source>
</evidence>
<reference evidence="3" key="1">
    <citation type="submission" date="2017-02" db="EMBL/GenBank/DDBJ databases">
        <authorList>
            <person name="Rodrigo-Torres L."/>
            <person name="Arahal R.D."/>
            <person name="Lucena T."/>
        </authorList>
    </citation>
    <scope>NUCLEOTIDE SEQUENCE [LARGE SCALE GENOMIC DNA]</scope>
    <source>
        <strain evidence="3">CECT 7878</strain>
    </source>
</reference>
<proteinExistence type="predicted"/>
<dbReference type="AlphaFoldDB" id="A0A1R4LLP2"/>
<dbReference type="STRING" id="1123498.VR7878_02348"/>
<keyword evidence="1" id="KW-0472">Membrane</keyword>
<dbReference type="OrthoDB" id="5296173at2"/>
<organism evidence="2 3">
    <name type="scientific">Vibrio ruber (strain DSM 16370 / JCM 11486 / BCRC 17186 / CECT 7878 / LMG 23124 / VR1)</name>
    <dbReference type="NCBI Taxonomy" id="1123498"/>
    <lineage>
        <taxon>Bacteria</taxon>
        <taxon>Pseudomonadati</taxon>
        <taxon>Pseudomonadota</taxon>
        <taxon>Gammaproteobacteria</taxon>
        <taxon>Vibrionales</taxon>
        <taxon>Vibrionaceae</taxon>
        <taxon>Vibrio</taxon>
    </lineage>
</organism>
<dbReference type="PANTHER" id="PTHR40278:SF1">
    <property type="entry name" value="DNA UTILIZATION PROTEIN HOFN"/>
    <property type="match status" value="1"/>
</dbReference>
<protein>
    <submittedName>
        <fullName evidence="2">Fimbrial assembly protein (PilN)</fullName>
    </submittedName>
</protein>